<feature type="transmembrane region" description="Helical" evidence="1">
    <location>
        <begin position="39"/>
        <end position="60"/>
    </location>
</feature>
<feature type="transmembrane region" description="Helical" evidence="1">
    <location>
        <begin position="196"/>
        <end position="213"/>
    </location>
</feature>
<keyword evidence="1" id="KW-0472">Membrane</keyword>
<reference evidence="3 4" key="1">
    <citation type="journal article" date="2020" name="ISME J.">
        <title>Uncovering the hidden diversity of litter-decomposition mechanisms in mushroom-forming fungi.</title>
        <authorList>
            <person name="Floudas D."/>
            <person name="Bentzer J."/>
            <person name="Ahren D."/>
            <person name="Johansson T."/>
            <person name="Persson P."/>
            <person name="Tunlid A."/>
        </authorList>
    </citation>
    <scope>NUCLEOTIDE SEQUENCE [LARGE SCALE GENOMIC DNA]</scope>
    <source>
        <strain evidence="3 4">CBS 406.79</strain>
    </source>
</reference>
<evidence type="ECO:0000256" key="1">
    <source>
        <dbReference type="SAM" id="Phobius"/>
    </source>
</evidence>
<evidence type="ECO:0000313" key="3">
    <source>
        <dbReference type="EMBL" id="KAF5386300.1"/>
    </source>
</evidence>
<organism evidence="3 4">
    <name type="scientific">Collybiopsis confluens</name>
    <dbReference type="NCBI Taxonomy" id="2823264"/>
    <lineage>
        <taxon>Eukaryota</taxon>
        <taxon>Fungi</taxon>
        <taxon>Dikarya</taxon>
        <taxon>Basidiomycota</taxon>
        <taxon>Agaricomycotina</taxon>
        <taxon>Agaricomycetes</taxon>
        <taxon>Agaricomycetidae</taxon>
        <taxon>Agaricales</taxon>
        <taxon>Marasmiineae</taxon>
        <taxon>Omphalotaceae</taxon>
        <taxon>Collybiopsis</taxon>
    </lineage>
</organism>
<feature type="transmembrane region" description="Helical" evidence="1">
    <location>
        <begin position="290"/>
        <end position="311"/>
    </location>
</feature>
<feature type="transmembrane region" description="Helical" evidence="1">
    <location>
        <begin position="247"/>
        <end position="269"/>
    </location>
</feature>
<keyword evidence="1" id="KW-1133">Transmembrane helix</keyword>
<dbReference type="EMBL" id="JAACJN010000037">
    <property type="protein sequence ID" value="KAF5386300.1"/>
    <property type="molecule type" value="Genomic_DNA"/>
</dbReference>
<proteinExistence type="predicted"/>
<keyword evidence="4" id="KW-1185">Reference proteome</keyword>
<dbReference type="Proteomes" id="UP000518752">
    <property type="component" value="Unassembled WGS sequence"/>
</dbReference>
<feature type="transmembrane region" description="Helical" evidence="1">
    <location>
        <begin position="72"/>
        <end position="92"/>
    </location>
</feature>
<dbReference type="InterPro" id="IPR045339">
    <property type="entry name" value="DUF6534"/>
</dbReference>
<keyword evidence="1" id="KW-0812">Transmembrane</keyword>
<sequence length="518" mass="58107">MALGINIPSAAEPHLSPVMASDLLIAVADSTKNLLWGPYFGMLFSTVLVGTVGAQTWTYLHRNNDSAMLRATVIYLFIATVSSNCLDIATTFNYTIAHFGDAAAIDLIPRFVPHPSSIDLLIRPSTLRYFILELIISGIPVVIVDIFFASRIHHGEIRIYRFNDHRSMTDSHPLFPSEPNLLFPILYNRYHRPGRFLYFFPVISYPAVPDFAITKPSLWMRVSVTAGFLFNVPTRANLDSSWVKSPIFAQNLLRAFTALISSGAMYWAFRKSHVTTKRTKSILDKILQFTVTRGILLVVAQTVAALMFEFSPQNLRWMAFHMMLDKIYVITMLTMLNSRTELRKTLSALVTDSDFIRRSMSARRKTKNIIVVAQDPVGSTRNETNDQTNDKASVQLQLDPDVDLEGLQVHSGTKVAGIMVFQESISEVDHGGKISIEYITKSIPSSRSLLSTPSTGCAQIDETSWTTHGGTWVTLGEAWGSWGKSGRPKPKRPDKFIITRKAMFYDTKKAEKVIIWGD</sequence>
<gene>
    <name evidence="3" type="ORF">D9757_008568</name>
</gene>
<feature type="domain" description="DUF6534" evidence="2">
    <location>
        <begin position="258"/>
        <end position="340"/>
    </location>
</feature>
<evidence type="ECO:0000313" key="4">
    <source>
        <dbReference type="Proteomes" id="UP000518752"/>
    </source>
</evidence>
<dbReference type="Pfam" id="PF20152">
    <property type="entry name" value="DUF6534"/>
    <property type="match status" value="1"/>
</dbReference>
<dbReference type="AlphaFoldDB" id="A0A8H5M9H7"/>
<dbReference type="PANTHER" id="PTHR40465">
    <property type="entry name" value="CHROMOSOME 1, WHOLE GENOME SHOTGUN SEQUENCE"/>
    <property type="match status" value="1"/>
</dbReference>
<comment type="caution">
    <text evidence="3">The sequence shown here is derived from an EMBL/GenBank/DDBJ whole genome shotgun (WGS) entry which is preliminary data.</text>
</comment>
<dbReference type="OrthoDB" id="2864380at2759"/>
<accession>A0A8H5M9H7</accession>
<evidence type="ECO:0000259" key="2">
    <source>
        <dbReference type="Pfam" id="PF20152"/>
    </source>
</evidence>
<feature type="transmembrane region" description="Helical" evidence="1">
    <location>
        <begin position="129"/>
        <end position="148"/>
    </location>
</feature>
<name>A0A8H5M9H7_9AGAR</name>
<protein>
    <recommendedName>
        <fullName evidence="2">DUF6534 domain-containing protein</fullName>
    </recommendedName>
</protein>
<dbReference type="PANTHER" id="PTHR40465:SF1">
    <property type="entry name" value="DUF6534 DOMAIN-CONTAINING PROTEIN"/>
    <property type="match status" value="1"/>
</dbReference>